<evidence type="ECO:0000313" key="2">
    <source>
        <dbReference type="Proteomes" id="UP000607653"/>
    </source>
</evidence>
<evidence type="ECO:0000313" key="1">
    <source>
        <dbReference type="EMBL" id="DAD21628.1"/>
    </source>
</evidence>
<sequence>MKRKFDCVNQQHDQISSKRKFDDYGSADKDFCDLVSVRMKRLDYHLAAKPVMNESHKSVIQHMLKLSLNSFISLSRRLFSVAATKENYGKSSPSVVSVARKISDYGASRTGTPAQLSKEDFWMRDKKKDNWDSDHRTAFDLPRVAAPVGADTCRVLNPERRGAPVGWAIKG</sequence>
<comment type="caution">
    <text evidence="1">The sequence shown here is derived from an EMBL/GenBank/DDBJ whole genome shotgun (WGS) entry which is preliminary data.</text>
</comment>
<name>A0A822XW32_NELNU</name>
<proteinExistence type="predicted"/>
<dbReference type="Proteomes" id="UP000607653">
    <property type="component" value="Unassembled WGS sequence"/>
</dbReference>
<keyword evidence="2" id="KW-1185">Reference proteome</keyword>
<dbReference type="AlphaFoldDB" id="A0A822XW32"/>
<protein>
    <submittedName>
        <fullName evidence="1">Uncharacterized protein</fullName>
    </submittedName>
</protein>
<organism evidence="1 2">
    <name type="scientific">Nelumbo nucifera</name>
    <name type="common">Sacred lotus</name>
    <dbReference type="NCBI Taxonomy" id="4432"/>
    <lineage>
        <taxon>Eukaryota</taxon>
        <taxon>Viridiplantae</taxon>
        <taxon>Streptophyta</taxon>
        <taxon>Embryophyta</taxon>
        <taxon>Tracheophyta</taxon>
        <taxon>Spermatophyta</taxon>
        <taxon>Magnoliopsida</taxon>
        <taxon>Proteales</taxon>
        <taxon>Nelumbonaceae</taxon>
        <taxon>Nelumbo</taxon>
    </lineage>
</organism>
<dbReference type="EMBL" id="DUZY01000001">
    <property type="protein sequence ID" value="DAD21628.1"/>
    <property type="molecule type" value="Genomic_DNA"/>
</dbReference>
<gene>
    <name evidence="1" type="ORF">HUJ06_023091</name>
</gene>
<reference evidence="1 2" key="1">
    <citation type="journal article" date="2020" name="Mol. Biol. Evol.">
        <title>Distinct Expression and Methylation Patterns for Genes with Different Fates following a Single Whole-Genome Duplication in Flowering Plants.</title>
        <authorList>
            <person name="Shi T."/>
            <person name="Rahmani R.S."/>
            <person name="Gugger P.F."/>
            <person name="Wang M."/>
            <person name="Li H."/>
            <person name="Zhang Y."/>
            <person name="Li Z."/>
            <person name="Wang Q."/>
            <person name="Van de Peer Y."/>
            <person name="Marchal K."/>
            <person name="Chen J."/>
        </authorList>
    </citation>
    <scope>NUCLEOTIDE SEQUENCE [LARGE SCALE GENOMIC DNA]</scope>
    <source>
        <tissue evidence="1">Leaf</tissue>
    </source>
</reference>
<accession>A0A822XW32</accession>